<keyword evidence="4" id="KW-0804">Transcription</keyword>
<dbReference type="AlphaFoldDB" id="A0A1G5CT23"/>
<evidence type="ECO:0000256" key="2">
    <source>
        <dbReference type="ARBA" id="ARBA00023015"/>
    </source>
</evidence>
<dbReference type="GO" id="GO:0006352">
    <property type="term" value="P:DNA-templated transcription initiation"/>
    <property type="evidence" value="ECO:0007669"/>
    <property type="project" value="InterPro"/>
</dbReference>
<sequence length="314" mass="35640">MKNTNSQQDRVEYIRVANYYYKFGLTQEEIAQKMSMSRQRVNRILAKCLENGIVKIVIPELEETHLELETELEEKYGLQAVRISKSLSDEQLYSELGVTASRYLMSVINEGDIIGFSRGRSVAALVEKTDSKKINDVTVIQLMGSWNSDDMKVSSDDIVHRFSEKIEARAAMLYAPVVVNSKELRKSIMNEPFFKQTYETIKACTIAAVGIGDTRYKEILPTIGHEEYEYIKRKNAVGEICTHFFDEAGNRIVSPFSERVISIGFDDFLRIPMRIGVAGSEEKIPAIIGALNGRLINVLITDLDTAEELKQYKK</sequence>
<organism evidence="7 8">
    <name type="scientific">Alkaliphilus peptidifermentans DSM 18978</name>
    <dbReference type="NCBI Taxonomy" id="1120976"/>
    <lineage>
        <taxon>Bacteria</taxon>
        <taxon>Bacillati</taxon>
        <taxon>Bacillota</taxon>
        <taxon>Clostridia</taxon>
        <taxon>Peptostreptococcales</taxon>
        <taxon>Natronincolaceae</taxon>
        <taxon>Alkaliphilus</taxon>
    </lineage>
</organism>
<evidence type="ECO:0000259" key="6">
    <source>
        <dbReference type="Pfam" id="PF04545"/>
    </source>
</evidence>
<dbReference type="InterPro" id="IPR051054">
    <property type="entry name" value="SorC_transcr_regulators"/>
</dbReference>
<evidence type="ECO:0000259" key="5">
    <source>
        <dbReference type="Pfam" id="PF04198"/>
    </source>
</evidence>
<protein>
    <submittedName>
        <fullName evidence="7">DNA-binding transcriptional regulator LsrR, DeoR family</fullName>
    </submittedName>
</protein>
<dbReference type="GO" id="GO:0030246">
    <property type="term" value="F:carbohydrate binding"/>
    <property type="evidence" value="ECO:0007669"/>
    <property type="project" value="InterPro"/>
</dbReference>
<evidence type="ECO:0000256" key="3">
    <source>
        <dbReference type="ARBA" id="ARBA00023125"/>
    </source>
</evidence>
<dbReference type="EMBL" id="FMUS01000003">
    <property type="protein sequence ID" value="SCY05524.1"/>
    <property type="molecule type" value="Genomic_DNA"/>
</dbReference>
<dbReference type="GO" id="GO:0003700">
    <property type="term" value="F:DNA-binding transcription factor activity"/>
    <property type="evidence" value="ECO:0007669"/>
    <property type="project" value="InterPro"/>
</dbReference>
<evidence type="ECO:0000256" key="1">
    <source>
        <dbReference type="ARBA" id="ARBA00010466"/>
    </source>
</evidence>
<dbReference type="Gene3D" id="1.10.10.10">
    <property type="entry name" value="Winged helix-like DNA-binding domain superfamily/Winged helix DNA-binding domain"/>
    <property type="match status" value="1"/>
</dbReference>
<dbReference type="Pfam" id="PF04198">
    <property type="entry name" value="Sugar-bind"/>
    <property type="match status" value="1"/>
</dbReference>
<feature type="domain" description="Sugar-binding" evidence="5">
    <location>
        <begin position="65"/>
        <end position="309"/>
    </location>
</feature>
<dbReference type="CDD" id="cd00093">
    <property type="entry name" value="HTH_XRE"/>
    <property type="match status" value="1"/>
</dbReference>
<dbReference type="InterPro" id="IPR036388">
    <property type="entry name" value="WH-like_DNA-bd_sf"/>
</dbReference>
<dbReference type="InterPro" id="IPR001387">
    <property type="entry name" value="Cro/C1-type_HTH"/>
</dbReference>
<dbReference type="PANTHER" id="PTHR34294:SF1">
    <property type="entry name" value="TRANSCRIPTIONAL REGULATOR LSRR"/>
    <property type="match status" value="1"/>
</dbReference>
<comment type="similarity">
    <text evidence="1">Belongs to the SorC transcriptional regulatory family.</text>
</comment>
<dbReference type="SUPFAM" id="SSF100950">
    <property type="entry name" value="NagB/RpiA/CoA transferase-like"/>
    <property type="match status" value="1"/>
</dbReference>
<reference evidence="7 8" key="1">
    <citation type="submission" date="2016-10" db="EMBL/GenBank/DDBJ databases">
        <authorList>
            <person name="de Groot N.N."/>
        </authorList>
    </citation>
    <scope>NUCLEOTIDE SEQUENCE [LARGE SCALE GENOMIC DNA]</scope>
    <source>
        <strain evidence="7 8">DSM 18978</strain>
    </source>
</reference>
<dbReference type="RefSeq" id="WP_091540129.1">
    <property type="nucleotide sequence ID" value="NZ_FMUS01000003.1"/>
</dbReference>
<dbReference type="PANTHER" id="PTHR34294">
    <property type="entry name" value="TRANSCRIPTIONAL REGULATOR-RELATED"/>
    <property type="match status" value="1"/>
</dbReference>
<dbReference type="STRING" id="1120976.SAMN03080606_00757"/>
<dbReference type="OrthoDB" id="58802at2"/>
<evidence type="ECO:0000313" key="7">
    <source>
        <dbReference type="EMBL" id="SCY05524.1"/>
    </source>
</evidence>
<evidence type="ECO:0000313" key="8">
    <source>
        <dbReference type="Proteomes" id="UP000198636"/>
    </source>
</evidence>
<feature type="domain" description="RNA polymerase sigma-70 region 4" evidence="6">
    <location>
        <begin position="20"/>
        <end position="50"/>
    </location>
</feature>
<dbReference type="Gene3D" id="3.40.50.1360">
    <property type="match status" value="1"/>
</dbReference>
<accession>A0A1G5CT23</accession>
<dbReference type="InterPro" id="IPR007324">
    <property type="entry name" value="Sugar-bd_dom_put"/>
</dbReference>
<proteinExistence type="inferred from homology"/>
<name>A0A1G5CT23_9FIRM</name>
<keyword evidence="3 7" id="KW-0238">DNA-binding</keyword>
<keyword evidence="8" id="KW-1185">Reference proteome</keyword>
<dbReference type="InterPro" id="IPR007630">
    <property type="entry name" value="RNA_pol_sigma70_r4"/>
</dbReference>
<dbReference type="Pfam" id="PF04545">
    <property type="entry name" value="Sigma70_r4"/>
    <property type="match status" value="1"/>
</dbReference>
<evidence type="ECO:0000256" key="4">
    <source>
        <dbReference type="ARBA" id="ARBA00023163"/>
    </source>
</evidence>
<dbReference type="InterPro" id="IPR037171">
    <property type="entry name" value="NagB/RpiA_transferase-like"/>
</dbReference>
<dbReference type="Proteomes" id="UP000198636">
    <property type="component" value="Unassembled WGS sequence"/>
</dbReference>
<keyword evidence="2" id="KW-0805">Transcription regulation</keyword>
<gene>
    <name evidence="7" type="ORF">SAMN03080606_00757</name>
</gene>
<dbReference type="GO" id="GO:0003677">
    <property type="term" value="F:DNA binding"/>
    <property type="evidence" value="ECO:0007669"/>
    <property type="project" value="UniProtKB-KW"/>
</dbReference>